<dbReference type="Gene3D" id="2.60.40.1820">
    <property type="match status" value="1"/>
</dbReference>
<evidence type="ECO:0000256" key="3">
    <source>
        <dbReference type="SAM" id="Phobius"/>
    </source>
</evidence>
<reference evidence="4 5" key="1">
    <citation type="journal article" date="2018" name="Nat. Genet.">
        <title>The Rosa genome provides new insights in the design of modern roses.</title>
        <authorList>
            <person name="Bendahmane M."/>
        </authorList>
    </citation>
    <scope>NUCLEOTIDE SEQUENCE [LARGE SCALE GENOMIC DNA]</scope>
    <source>
        <strain evidence="5">cv. Old Blush</strain>
    </source>
</reference>
<organism evidence="4 5">
    <name type="scientific">Rosa chinensis</name>
    <name type="common">China rose</name>
    <dbReference type="NCBI Taxonomy" id="74649"/>
    <lineage>
        <taxon>Eukaryota</taxon>
        <taxon>Viridiplantae</taxon>
        <taxon>Streptophyta</taxon>
        <taxon>Embryophyta</taxon>
        <taxon>Tracheophyta</taxon>
        <taxon>Spermatophyta</taxon>
        <taxon>Magnoliopsida</taxon>
        <taxon>eudicotyledons</taxon>
        <taxon>Gunneridae</taxon>
        <taxon>Pentapetalae</taxon>
        <taxon>rosids</taxon>
        <taxon>fabids</taxon>
        <taxon>Rosales</taxon>
        <taxon>Rosaceae</taxon>
        <taxon>Rosoideae</taxon>
        <taxon>Rosoideae incertae sedis</taxon>
        <taxon>Rosa</taxon>
    </lineage>
</organism>
<proteinExistence type="predicted"/>
<keyword evidence="2 3" id="KW-0472">Membrane</keyword>
<sequence>MVDLESQLVAPSNLRKERTSNCFIYCLAGFVILCSAVLVFAVLILHIKPPEVKLRFVNVKNLNDSPWPPSFNTTLAAEMTVKNPNFGVYEFEPSTVSFLYCGSRVGSSVLVMGEAKGKKTVKVSFGVDVRSNRLPEGPNTLVSDINSGMVKLSGSGTVSGRFTLWKIIKKKMTGKMDCTMTLVVKSKTIEGLVCR</sequence>
<keyword evidence="3" id="KW-1133">Transmembrane helix</keyword>
<dbReference type="PANTHER" id="PTHR31234:SF38">
    <property type="entry name" value="LATE EMBRYOGENESIS ABUNDANT PROTEIN LEA-2 SUBGROUP DOMAIN-CONTAINING PROTEIN"/>
    <property type="match status" value="1"/>
</dbReference>
<evidence type="ECO:0000313" key="5">
    <source>
        <dbReference type="Proteomes" id="UP000238479"/>
    </source>
</evidence>
<comment type="subcellular location">
    <subcellularLocation>
        <location evidence="1">Membrane</location>
    </subcellularLocation>
</comment>
<name>A0A2P6P6I7_ROSCH</name>
<dbReference type="PANTHER" id="PTHR31234">
    <property type="entry name" value="LATE EMBRYOGENESIS ABUNDANT (LEA) HYDROXYPROLINE-RICH GLYCOPROTEIN FAMILY"/>
    <property type="match status" value="1"/>
</dbReference>
<keyword evidence="5" id="KW-1185">Reference proteome</keyword>
<accession>A0A2P6P6I7</accession>
<gene>
    <name evidence="4" type="ORF">RchiOBHm_Chr7g0196241</name>
</gene>
<dbReference type="Proteomes" id="UP000238479">
    <property type="component" value="Chromosome 7"/>
</dbReference>
<comment type="caution">
    <text evidence="4">The sequence shown here is derived from an EMBL/GenBank/DDBJ whole genome shotgun (WGS) entry which is preliminary data.</text>
</comment>
<dbReference type="InterPro" id="IPR044839">
    <property type="entry name" value="NDR1-like"/>
</dbReference>
<dbReference type="GO" id="GO:0005886">
    <property type="term" value="C:plasma membrane"/>
    <property type="evidence" value="ECO:0007669"/>
    <property type="project" value="TreeGrafter"/>
</dbReference>
<protein>
    <submittedName>
        <fullName evidence="4">Putative Late embryogenesis abundant protein, LEA-14</fullName>
    </submittedName>
</protein>
<dbReference type="STRING" id="74649.A0A2P6P6I7"/>
<dbReference type="GO" id="GO:0098542">
    <property type="term" value="P:defense response to other organism"/>
    <property type="evidence" value="ECO:0007669"/>
    <property type="project" value="InterPro"/>
</dbReference>
<evidence type="ECO:0000313" key="4">
    <source>
        <dbReference type="EMBL" id="PRQ17551.1"/>
    </source>
</evidence>
<feature type="transmembrane region" description="Helical" evidence="3">
    <location>
        <begin position="22"/>
        <end position="47"/>
    </location>
</feature>
<evidence type="ECO:0000256" key="2">
    <source>
        <dbReference type="ARBA" id="ARBA00023136"/>
    </source>
</evidence>
<dbReference type="AlphaFoldDB" id="A0A2P6P6I7"/>
<dbReference type="Gramene" id="PRQ17551">
    <property type="protein sequence ID" value="PRQ17551"/>
    <property type="gene ID" value="RchiOBHm_Chr7g0196241"/>
</dbReference>
<keyword evidence="3" id="KW-0812">Transmembrane</keyword>
<evidence type="ECO:0000256" key="1">
    <source>
        <dbReference type="ARBA" id="ARBA00004370"/>
    </source>
</evidence>
<dbReference type="EMBL" id="PDCK01000045">
    <property type="protein sequence ID" value="PRQ17551.1"/>
    <property type="molecule type" value="Genomic_DNA"/>
</dbReference>